<dbReference type="AlphaFoldDB" id="W3WIM2"/>
<dbReference type="Proteomes" id="UP000030651">
    <property type="component" value="Unassembled WGS sequence"/>
</dbReference>
<dbReference type="EC" id="3.2.1.75" evidence="8"/>
<evidence type="ECO:0000256" key="4">
    <source>
        <dbReference type="ARBA" id="ARBA00022729"/>
    </source>
</evidence>
<dbReference type="InterPro" id="IPR033452">
    <property type="entry name" value="GH30_C"/>
</dbReference>
<dbReference type="GO" id="GO:0004348">
    <property type="term" value="F:glucosylceramidase activity"/>
    <property type="evidence" value="ECO:0007669"/>
    <property type="project" value="InterPro"/>
</dbReference>
<comment type="similarity">
    <text evidence="2 9">Belongs to the glycosyl hydrolase 30 family.</text>
</comment>
<feature type="signal peptide" evidence="10">
    <location>
        <begin position="1"/>
        <end position="15"/>
    </location>
</feature>
<dbReference type="Pfam" id="PF17189">
    <property type="entry name" value="Glyco_hydro_30C"/>
    <property type="match status" value="1"/>
</dbReference>
<dbReference type="SUPFAM" id="SSF51445">
    <property type="entry name" value="(Trans)glycosidases"/>
    <property type="match status" value="1"/>
</dbReference>
<dbReference type="GO" id="GO:0005576">
    <property type="term" value="C:extracellular region"/>
    <property type="evidence" value="ECO:0007669"/>
    <property type="project" value="UniProtKB-SubCell"/>
</dbReference>
<dbReference type="PANTHER" id="PTHR11069">
    <property type="entry name" value="GLUCOSYLCERAMIDASE"/>
    <property type="match status" value="1"/>
</dbReference>
<evidence type="ECO:0000256" key="8">
    <source>
        <dbReference type="ARBA" id="ARBA00038935"/>
    </source>
</evidence>
<keyword evidence="3" id="KW-0964">Secreted</keyword>
<dbReference type="OMA" id="NEPLNRG"/>
<evidence type="ECO:0000256" key="7">
    <source>
        <dbReference type="ARBA" id="ARBA00036633"/>
    </source>
</evidence>
<dbReference type="Gene3D" id="2.60.40.1180">
    <property type="entry name" value="Golgi alpha-mannosidase II"/>
    <property type="match status" value="1"/>
</dbReference>
<dbReference type="GeneID" id="19280195"/>
<dbReference type="FunFam" id="3.20.20.80:FF:000128">
    <property type="entry name" value="Endo-1,6-beta-D-glucanase neg1"/>
    <property type="match status" value="1"/>
</dbReference>
<dbReference type="GO" id="GO:0016020">
    <property type="term" value="C:membrane"/>
    <property type="evidence" value="ECO:0007669"/>
    <property type="project" value="GOC"/>
</dbReference>
<dbReference type="Gene3D" id="3.20.20.80">
    <property type="entry name" value="Glycosidases"/>
    <property type="match status" value="1"/>
</dbReference>
<organism evidence="13 14">
    <name type="scientific">Pestalotiopsis fici (strain W106-1 / CGMCC3.15140)</name>
    <dbReference type="NCBI Taxonomy" id="1229662"/>
    <lineage>
        <taxon>Eukaryota</taxon>
        <taxon>Fungi</taxon>
        <taxon>Dikarya</taxon>
        <taxon>Ascomycota</taxon>
        <taxon>Pezizomycotina</taxon>
        <taxon>Sordariomycetes</taxon>
        <taxon>Xylariomycetidae</taxon>
        <taxon>Amphisphaeriales</taxon>
        <taxon>Sporocadaceae</taxon>
        <taxon>Pestalotiopsis</taxon>
    </lineage>
</organism>
<dbReference type="GO" id="GO:0046557">
    <property type="term" value="F:glucan endo-1,6-beta-glucosidase activity"/>
    <property type="evidence" value="ECO:0007669"/>
    <property type="project" value="UniProtKB-EC"/>
</dbReference>
<feature type="domain" description="Glycosyl hydrolase family 30 TIM-barrel" evidence="11">
    <location>
        <begin position="77"/>
        <end position="410"/>
    </location>
</feature>
<evidence type="ECO:0000256" key="6">
    <source>
        <dbReference type="ARBA" id="ARBA00023295"/>
    </source>
</evidence>
<dbReference type="eggNOG" id="KOG2566">
    <property type="taxonomic scope" value="Eukaryota"/>
</dbReference>
<dbReference type="HOGENOM" id="CLU_014379_3_1_1"/>
<evidence type="ECO:0000313" key="14">
    <source>
        <dbReference type="Proteomes" id="UP000030651"/>
    </source>
</evidence>
<dbReference type="Pfam" id="PF02055">
    <property type="entry name" value="Glyco_hydro_30"/>
    <property type="match status" value="1"/>
</dbReference>
<evidence type="ECO:0000256" key="2">
    <source>
        <dbReference type="ARBA" id="ARBA00005382"/>
    </source>
</evidence>
<dbReference type="InParanoid" id="W3WIM2"/>
<dbReference type="RefSeq" id="XP_007841954.1">
    <property type="nucleotide sequence ID" value="XM_007843763.1"/>
</dbReference>
<keyword evidence="6 9" id="KW-0326">Glycosidase</keyword>
<dbReference type="PRINTS" id="PR00843">
    <property type="entry name" value="GLHYDRLASE30"/>
</dbReference>
<name>W3WIM2_PESFW</name>
<evidence type="ECO:0000256" key="9">
    <source>
        <dbReference type="RuleBase" id="RU361188"/>
    </source>
</evidence>
<dbReference type="GO" id="GO:0006680">
    <property type="term" value="P:glucosylceramide catabolic process"/>
    <property type="evidence" value="ECO:0007669"/>
    <property type="project" value="TreeGrafter"/>
</dbReference>
<dbReference type="KEGG" id="pfy:PFICI_15182"/>
<dbReference type="InterPro" id="IPR001139">
    <property type="entry name" value="Glyco_hydro_30"/>
</dbReference>
<dbReference type="EMBL" id="KI912124">
    <property type="protein sequence ID" value="ETS73007.1"/>
    <property type="molecule type" value="Genomic_DNA"/>
</dbReference>
<keyword evidence="14" id="KW-1185">Reference proteome</keyword>
<evidence type="ECO:0000256" key="10">
    <source>
        <dbReference type="SAM" id="SignalP"/>
    </source>
</evidence>
<keyword evidence="5 9" id="KW-0378">Hydrolase</keyword>
<proteinExistence type="inferred from homology"/>
<comment type="catalytic activity">
    <reaction evidence="7">
        <text>Random hydrolysis of (1-&gt;6)-linkages in (1-&gt;6)-beta-D-glucans.</text>
        <dbReference type="EC" id="3.2.1.75"/>
    </reaction>
</comment>
<feature type="domain" description="Glycosyl hydrolase family 30 beta sandwich" evidence="12">
    <location>
        <begin position="429"/>
        <end position="479"/>
    </location>
</feature>
<evidence type="ECO:0000259" key="11">
    <source>
        <dbReference type="Pfam" id="PF02055"/>
    </source>
</evidence>
<dbReference type="InterPro" id="IPR017853">
    <property type="entry name" value="GH"/>
</dbReference>
<dbReference type="PANTHER" id="PTHR11069:SF23">
    <property type="entry name" value="LYSOSOMAL ACID GLUCOSYLCERAMIDASE"/>
    <property type="match status" value="1"/>
</dbReference>
<comment type="subcellular location">
    <subcellularLocation>
        <location evidence="1">Secreted</location>
    </subcellularLocation>
</comment>
<evidence type="ECO:0000256" key="3">
    <source>
        <dbReference type="ARBA" id="ARBA00022525"/>
    </source>
</evidence>
<sequence>MQLTLLVLLAGSSQAACSSVLQAGATTDTATAYISSSDRKYNVSSWEAPVSGAGTPGNSSTWNLSIDDTTSGHKQPVTGFGAAVTDATVAVINSLPADLRSQLLSELMTSAGADFTLLRHSIGASDLSADPAYTYDDAGGLVDTSLANFSLGDRGTAMAELLAEMQALNANSKLLGSVWAPPAWMQLDRNLTGSTVNNNLNHSYVDSYAQYFVKYVQAFATKGAHVDAITIQNEPLNSQATYPTMYVYADESGSLIQDNVGPALKAAGLSTEIWAYDHNTDVPSYPQTVIDMASDYVDTVAWHCYATDNQWSVLTDFHNANPSAKQFMTECWTSSEYTTWVAASGFTIGPLQNWAQGSLAWTLATDQNDGPHLTSGGCDSCRGLVVVNTDTNTYEFQIDYYMMAQYSKFIPQGALILNGTGSYTYDGGSGIQSVASLNPDGTRTVVIENTFGNDVYVTVDTTSGQEWSGNVYANSVVTWILP</sequence>
<dbReference type="InterPro" id="IPR013780">
    <property type="entry name" value="Glyco_hydro_b"/>
</dbReference>
<evidence type="ECO:0000259" key="12">
    <source>
        <dbReference type="Pfam" id="PF17189"/>
    </source>
</evidence>
<dbReference type="InterPro" id="IPR033453">
    <property type="entry name" value="Glyco_hydro_30_TIM-barrel"/>
</dbReference>
<accession>W3WIM2</accession>
<dbReference type="OrthoDB" id="2160638at2759"/>
<evidence type="ECO:0000313" key="13">
    <source>
        <dbReference type="EMBL" id="ETS73007.1"/>
    </source>
</evidence>
<feature type="chain" id="PRO_5013311551" description="glucan endo-1,6-beta-glucosidase" evidence="10">
    <location>
        <begin position="16"/>
        <end position="482"/>
    </location>
</feature>
<evidence type="ECO:0000256" key="5">
    <source>
        <dbReference type="ARBA" id="ARBA00022801"/>
    </source>
</evidence>
<protein>
    <recommendedName>
        <fullName evidence="8">glucan endo-1,6-beta-glucosidase</fullName>
        <ecNumber evidence="8">3.2.1.75</ecNumber>
    </recommendedName>
</protein>
<reference evidence="14" key="1">
    <citation type="journal article" date="2015" name="BMC Genomics">
        <title>Genomic and transcriptomic analysis of the endophytic fungus Pestalotiopsis fici reveals its lifestyle and high potential for synthesis of natural products.</title>
        <authorList>
            <person name="Wang X."/>
            <person name="Zhang X."/>
            <person name="Liu L."/>
            <person name="Xiang M."/>
            <person name="Wang W."/>
            <person name="Sun X."/>
            <person name="Che Y."/>
            <person name="Guo L."/>
            <person name="Liu G."/>
            <person name="Guo L."/>
            <person name="Wang C."/>
            <person name="Yin W.B."/>
            <person name="Stadler M."/>
            <person name="Zhang X."/>
            <person name="Liu X."/>
        </authorList>
    </citation>
    <scope>NUCLEOTIDE SEQUENCE [LARGE SCALE GENOMIC DNA]</scope>
    <source>
        <strain evidence="14">W106-1 / CGMCC3.15140</strain>
    </source>
</reference>
<evidence type="ECO:0000256" key="1">
    <source>
        <dbReference type="ARBA" id="ARBA00004613"/>
    </source>
</evidence>
<gene>
    <name evidence="13" type="ORF">PFICI_15182</name>
</gene>
<keyword evidence="4 10" id="KW-0732">Signal</keyword>